<evidence type="ECO:0000313" key="1">
    <source>
        <dbReference type="EMBL" id="SFI12438.1"/>
    </source>
</evidence>
<proteinExistence type="predicted"/>
<protein>
    <submittedName>
        <fullName evidence="1">Uncharacterized protein</fullName>
    </submittedName>
</protein>
<organism evidence="1 2">
    <name type="scientific">Halpernia frigidisoli</name>
    <dbReference type="NCBI Taxonomy" id="1125876"/>
    <lineage>
        <taxon>Bacteria</taxon>
        <taxon>Pseudomonadati</taxon>
        <taxon>Bacteroidota</taxon>
        <taxon>Flavobacteriia</taxon>
        <taxon>Flavobacteriales</taxon>
        <taxon>Weeksellaceae</taxon>
        <taxon>Chryseobacterium group</taxon>
        <taxon>Halpernia</taxon>
    </lineage>
</organism>
<evidence type="ECO:0000313" key="2">
    <source>
        <dbReference type="Proteomes" id="UP000198931"/>
    </source>
</evidence>
<accession>A0A1I3FME3</accession>
<reference evidence="1 2" key="1">
    <citation type="submission" date="2016-10" db="EMBL/GenBank/DDBJ databases">
        <authorList>
            <person name="de Groot N.N."/>
        </authorList>
    </citation>
    <scope>NUCLEOTIDE SEQUENCE [LARGE SCALE GENOMIC DNA]</scope>
    <source>
        <strain evidence="1 2">DSM 26000</strain>
    </source>
</reference>
<gene>
    <name evidence="1" type="ORF">SAMN05443292_1485</name>
</gene>
<sequence>MLNFNFTYLFTTVLLSCSPVQNTAEMKNDFTLISAKKSTWFGGREGVKGAIYNIVLKNNQSKPYVFTKFKYGKNSVPFIIKSTGSNIYISANINMNSPLPEIDMQTGKRVDQIAEENDVSEIVLEYQISSSKENRSLKITSISEVENSSSKDALPN</sequence>
<dbReference type="STRING" id="1125876.SAMN05443292_1485"/>
<dbReference type="OrthoDB" id="1272814at2"/>
<dbReference type="AlphaFoldDB" id="A0A1I3FME3"/>
<name>A0A1I3FME3_9FLAO</name>
<dbReference type="EMBL" id="FOQT01000002">
    <property type="protein sequence ID" value="SFI12438.1"/>
    <property type="molecule type" value="Genomic_DNA"/>
</dbReference>
<keyword evidence="2" id="KW-1185">Reference proteome</keyword>
<dbReference type="Proteomes" id="UP000198931">
    <property type="component" value="Unassembled WGS sequence"/>
</dbReference>